<evidence type="ECO:0000259" key="5">
    <source>
        <dbReference type="Pfam" id="PF00136"/>
    </source>
</evidence>
<dbReference type="PANTHER" id="PTHR10322:SF23">
    <property type="entry name" value="DNA POLYMERASE DELTA CATALYTIC SUBUNIT"/>
    <property type="match status" value="1"/>
</dbReference>
<reference evidence="6 7" key="1">
    <citation type="submission" date="2018-06" db="EMBL/GenBank/DDBJ databases">
        <authorList>
            <consortium name="Pathogen Informatics"/>
            <person name="Doyle S."/>
        </authorList>
    </citation>
    <scope>NUCLEOTIDE SEQUENCE [LARGE SCALE GENOMIC DNA]</scope>
    <source>
        <strain evidence="6 7">NCTC9381</strain>
    </source>
</reference>
<evidence type="ECO:0000313" key="6">
    <source>
        <dbReference type="EMBL" id="SUB18464.1"/>
    </source>
</evidence>
<keyword evidence="4" id="KW-0239">DNA-directed DNA polymerase</keyword>
<keyword evidence="3 6" id="KW-0548">Nucleotidyltransferase</keyword>
<dbReference type="InterPro" id="IPR050240">
    <property type="entry name" value="DNA_pol_type-B"/>
</dbReference>
<keyword evidence="2 6" id="KW-0808">Transferase</keyword>
<protein>
    <recommendedName>
        <fullName evidence="1">DNA-directed DNA polymerase</fullName>
        <ecNumber evidence="1">2.7.7.7</ecNumber>
    </recommendedName>
</protein>
<proteinExistence type="predicted"/>
<dbReference type="Proteomes" id="UP000254640">
    <property type="component" value="Unassembled WGS sequence"/>
</dbReference>
<dbReference type="AlphaFoldDB" id="A0A379AKP7"/>
<sequence length="94" mass="10359">MGDVAPEASPGGYVMDSRPGLYDSVLVLDYKSLYPSIIRTFLIDPVGLVEGLAHPDDADSIEGFREARFSRHTHCLPAIVEQIWLGRRSGEKAE</sequence>
<dbReference type="Gene3D" id="6.10.140.1130">
    <property type="match status" value="1"/>
</dbReference>
<dbReference type="GO" id="GO:0003887">
    <property type="term" value="F:DNA-directed DNA polymerase activity"/>
    <property type="evidence" value="ECO:0007669"/>
    <property type="project" value="UniProtKB-KW"/>
</dbReference>
<accession>A0A379AKP7</accession>
<dbReference type="EMBL" id="UGSO01000001">
    <property type="protein sequence ID" value="SUB18464.1"/>
    <property type="molecule type" value="Genomic_DNA"/>
</dbReference>
<dbReference type="Pfam" id="PF00136">
    <property type="entry name" value="DNA_pol_B"/>
    <property type="match status" value="1"/>
</dbReference>
<dbReference type="SUPFAM" id="SSF56672">
    <property type="entry name" value="DNA/RNA polymerases"/>
    <property type="match status" value="1"/>
</dbReference>
<evidence type="ECO:0000313" key="7">
    <source>
        <dbReference type="Proteomes" id="UP000254640"/>
    </source>
</evidence>
<keyword evidence="7" id="KW-1185">Reference proteome</keyword>
<evidence type="ECO:0000256" key="2">
    <source>
        <dbReference type="ARBA" id="ARBA00022679"/>
    </source>
</evidence>
<dbReference type="PANTHER" id="PTHR10322">
    <property type="entry name" value="DNA POLYMERASE CATALYTIC SUBUNIT"/>
    <property type="match status" value="1"/>
</dbReference>
<name>A0A379AKP7_ENTAG</name>
<gene>
    <name evidence="6" type="primary">polB_4</name>
    <name evidence="6" type="ORF">NCTC9381_04422</name>
</gene>
<dbReference type="GO" id="GO:0000166">
    <property type="term" value="F:nucleotide binding"/>
    <property type="evidence" value="ECO:0007669"/>
    <property type="project" value="InterPro"/>
</dbReference>
<dbReference type="GO" id="GO:0045004">
    <property type="term" value="P:DNA replication proofreading"/>
    <property type="evidence" value="ECO:0007669"/>
    <property type="project" value="TreeGrafter"/>
</dbReference>
<organism evidence="6 7">
    <name type="scientific">Enterobacter agglomerans</name>
    <name type="common">Erwinia herbicola</name>
    <name type="synonym">Pantoea agglomerans</name>
    <dbReference type="NCBI Taxonomy" id="549"/>
    <lineage>
        <taxon>Bacteria</taxon>
        <taxon>Pseudomonadati</taxon>
        <taxon>Pseudomonadota</taxon>
        <taxon>Gammaproteobacteria</taxon>
        <taxon>Enterobacterales</taxon>
        <taxon>Erwiniaceae</taxon>
        <taxon>Pantoea</taxon>
        <taxon>Pantoea agglomerans group</taxon>
    </lineage>
</organism>
<dbReference type="GO" id="GO:0003677">
    <property type="term" value="F:DNA binding"/>
    <property type="evidence" value="ECO:0007669"/>
    <property type="project" value="InterPro"/>
</dbReference>
<dbReference type="EC" id="2.7.7.7" evidence="1"/>
<feature type="domain" description="DNA-directed DNA polymerase family B multifunctional" evidence="5">
    <location>
        <begin position="10"/>
        <end position="47"/>
    </location>
</feature>
<dbReference type="GO" id="GO:0009432">
    <property type="term" value="P:SOS response"/>
    <property type="evidence" value="ECO:0007669"/>
    <property type="project" value="TreeGrafter"/>
</dbReference>
<evidence type="ECO:0000256" key="1">
    <source>
        <dbReference type="ARBA" id="ARBA00012417"/>
    </source>
</evidence>
<dbReference type="InterPro" id="IPR006134">
    <property type="entry name" value="DNA-dir_DNA_pol_B_multi_dom"/>
</dbReference>
<dbReference type="InterPro" id="IPR043502">
    <property type="entry name" value="DNA/RNA_pol_sf"/>
</dbReference>
<dbReference type="GO" id="GO:0008296">
    <property type="term" value="F:3'-5'-DNA exonuclease activity"/>
    <property type="evidence" value="ECO:0007669"/>
    <property type="project" value="TreeGrafter"/>
</dbReference>
<evidence type="ECO:0000256" key="4">
    <source>
        <dbReference type="ARBA" id="ARBA00022932"/>
    </source>
</evidence>
<evidence type="ECO:0000256" key="3">
    <source>
        <dbReference type="ARBA" id="ARBA00022695"/>
    </source>
</evidence>